<feature type="region of interest" description="Disordered" evidence="1">
    <location>
        <begin position="1"/>
        <end position="21"/>
    </location>
</feature>
<feature type="domain" description="ER-bound oxygenase mpaB/mpaB'/Rubber oxygenase catalytic" evidence="2">
    <location>
        <begin position="44"/>
        <end position="271"/>
    </location>
</feature>
<dbReference type="PANTHER" id="PTHR36151:SF3">
    <property type="entry name" value="ER-BOUND OXYGENASE MPAB_MPAB'_RUBBER OXYGENASE CATALYTIC DOMAIN-CONTAINING PROTEIN"/>
    <property type="match status" value="1"/>
</dbReference>
<dbReference type="RefSeq" id="WP_322936734.1">
    <property type="nucleotide sequence ID" value="NZ_CP141059.1"/>
</dbReference>
<reference evidence="4" key="1">
    <citation type="submission" date="2023-12" db="EMBL/GenBank/DDBJ databases">
        <title>Novel species in genus Nocardioides.</title>
        <authorList>
            <person name="Zhou H."/>
        </authorList>
    </citation>
    <scope>NUCLEOTIDE SEQUENCE [LARGE SCALE GENOMIC DNA]</scope>
    <source>
        <strain evidence="4">HM61</strain>
    </source>
</reference>
<evidence type="ECO:0000259" key="2">
    <source>
        <dbReference type="Pfam" id="PF09995"/>
    </source>
</evidence>
<dbReference type="EMBL" id="CP141059">
    <property type="protein sequence ID" value="WQQ25302.1"/>
    <property type="molecule type" value="Genomic_DNA"/>
</dbReference>
<dbReference type="InterPro" id="IPR018713">
    <property type="entry name" value="MPAB/Lcp_cat_dom"/>
</dbReference>
<feature type="compositionally biased region" description="Basic and acidic residues" evidence="1">
    <location>
        <begin position="1"/>
        <end position="13"/>
    </location>
</feature>
<organism evidence="3 4">
    <name type="scientific">Nocardioides bizhenqiangii</name>
    <dbReference type="NCBI Taxonomy" id="3095076"/>
    <lineage>
        <taxon>Bacteria</taxon>
        <taxon>Bacillati</taxon>
        <taxon>Actinomycetota</taxon>
        <taxon>Actinomycetes</taxon>
        <taxon>Propionibacteriales</taxon>
        <taxon>Nocardioidaceae</taxon>
        <taxon>Nocardioides</taxon>
    </lineage>
</organism>
<evidence type="ECO:0000313" key="4">
    <source>
        <dbReference type="Proteomes" id="UP001327225"/>
    </source>
</evidence>
<protein>
    <submittedName>
        <fullName evidence="3">Oxygenase MpaB family protein</fullName>
    </submittedName>
</protein>
<name>A0ABZ0ZLV7_9ACTN</name>
<evidence type="ECO:0000313" key="3">
    <source>
        <dbReference type="EMBL" id="WQQ25302.1"/>
    </source>
</evidence>
<sequence>MGAEPVRTHRLVEEPTAGEESASLIRAEQEAERAEEMALMRRKLDGVVAFIAGPANVAMQLGWPEVGYGVVESRVENGRADLHPFKRFRTTIGYLGIALLGSHEQRVAYREAINGQHRQVRSTSESPVKYNAFNRDLQLWVASCLYYGSLDAITRMHGPLSREEELVLLRAGARFGTTLQVPAELWHRTPEEFRTYWEEGLDRIEIDDRVGDYLRGLLRVDLLPAPLARVLGPLNQWLNTGFLPEPIRDQLGLAWSERDQRRHDRVLRVLGAVSRPLPHVLRAFPINAMMWNLEIRRRLGKSMV</sequence>
<evidence type="ECO:0000256" key="1">
    <source>
        <dbReference type="SAM" id="MobiDB-lite"/>
    </source>
</evidence>
<dbReference type="PANTHER" id="PTHR36151">
    <property type="entry name" value="BLR2777 PROTEIN"/>
    <property type="match status" value="1"/>
</dbReference>
<gene>
    <name evidence="3" type="ORF">SHK19_15175</name>
</gene>
<accession>A0ABZ0ZLV7</accession>
<keyword evidence="4" id="KW-1185">Reference proteome</keyword>
<proteinExistence type="predicted"/>
<dbReference type="Pfam" id="PF09995">
    <property type="entry name" value="MPAB_Lcp_cat"/>
    <property type="match status" value="1"/>
</dbReference>
<dbReference type="Proteomes" id="UP001327225">
    <property type="component" value="Chromosome"/>
</dbReference>